<name>A0A250IS82_9BACT</name>
<keyword evidence="1" id="KW-0472">Membrane</keyword>
<keyword evidence="1" id="KW-0812">Transmembrane</keyword>
<dbReference type="PANTHER" id="PTHR12277">
    <property type="entry name" value="ALPHA/BETA HYDROLASE DOMAIN-CONTAINING PROTEIN"/>
    <property type="match status" value="1"/>
</dbReference>
<dbReference type="EMBL" id="CP022163">
    <property type="protein sequence ID" value="ATB34102.1"/>
    <property type="molecule type" value="Genomic_DNA"/>
</dbReference>
<accession>A0A250IS82</accession>
<dbReference type="Gene3D" id="3.40.50.1820">
    <property type="entry name" value="alpha/beta hydrolase"/>
    <property type="match status" value="1"/>
</dbReference>
<evidence type="ECO:0000256" key="1">
    <source>
        <dbReference type="SAM" id="Phobius"/>
    </source>
</evidence>
<dbReference type="KEGG" id="mbd:MEBOL_007603"/>
<keyword evidence="1" id="KW-1133">Transmembrane helix</keyword>
<dbReference type="PANTHER" id="PTHR12277:SF81">
    <property type="entry name" value="PROTEIN ABHD13"/>
    <property type="match status" value="1"/>
</dbReference>
<dbReference type="Proteomes" id="UP000217289">
    <property type="component" value="Chromosome"/>
</dbReference>
<dbReference type="AlphaFoldDB" id="A0A250IS82"/>
<evidence type="ECO:0000313" key="4">
    <source>
        <dbReference type="Proteomes" id="UP000217289"/>
    </source>
</evidence>
<evidence type="ECO:0000313" key="3">
    <source>
        <dbReference type="EMBL" id="ATB34102.1"/>
    </source>
</evidence>
<gene>
    <name evidence="3" type="ORF">MEBOL_007603</name>
</gene>
<dbReference type="RefSeq" id="WP_095982047.1">
    <property type="nucleotide sequence ID" value="NZ_CP022163.1"/>
</dbReference>
<reference evidence="3 4" key="1">
    <citation type="submission" date="2017-06" db="EMBL/GenBank/DDBJ databases">
        <authorList>
            <person name="Kim H.J."/>
            <person name="Triplett B.A."/>
        </authorList>
    </citation>
    <scope>NUCLEOTIDE SEQUENCE [LARGE SCALE GENOMIC DNA]</scope>
    <source>
        <strain evidence="3 4">DSM 14713</strain>
    </source>
</reference>
<feature type="transmembrane region" description="Helical" evidence="1">
    <location>
        <begin position="12"/>
        <end position="32"/>
    </location>
</feature>
<dbReference type="InterPro" id="IPR022742">
    <property type="entry name" value="Hydrolase_4"/>
</dbReference>
<proteinExistence type="predicted"/>
<dbReference type="InterPro" id="IPR029058">
    <property type="entry name" value="AB_hydrolase_fold"/>
</dbReference>
<keyword evidence="4" id="KW-1185">Reference proteome</keyword>
<dbReference type="SUPFAM" id="SSF53474">
    <property type="entry name" value="alpha/beta-Hydrolases"/>
    <property type="match status" value="1"/>
</dbReference>
<organism evidence="3 4">
    <name type="scientific">Melittangium boletus DSM 14713</name>
    <dbReference type="NCBI Taxonomy" id="1294270"/>
    <lineage>
        <taxon>Bacteria</taxon>
        <taxon>Pseudomonadati</taxon>
        <taxon>Myxococcota</taxon>
        <taxon>Myxococcia</taxon>
        <taxon>Myxococcales</taxon>
        <taxon>Cystobacterineae</taxon>
        <taxon>Archangiaceae</taxon>
        <taxon>Melittangium</taxon>
    </lineage>
</organism>
<protein>
    <recommendedName>
        <fullName evidence="2">Serine aminopeptidase S33 domain-containing protein</fullName>
    </recommendedName>
</protein>
<dbReference type="OrthoDB" id="9777090at2"/>
<dbReference type="Pfam" id="PF12146">
    <property type="entry name" value="Hydrolase_4"/>
    <property type="match status" value="1"/>
</dbReference>
<evidence type="ECO:0000259" key="2">
    <source>
        <dbReference type="Pfam" id="PF12146"/>
    </source>
</evidence>
<feature type="domain" description="Serine aminopeptidase S33" evidence="2">
    <location>
        <begin position="79"/>
        <end position="184"/>
    </location>
</feature>
<sequence length="280" mass="30790">MTRFLAQARRIVLRLLISLVFVYVSLCVLVFLNQRHLVFPVPAGAREPKLFRSMLLRIPGPEGTTVHVFHVPAPPGAPTVVHFHGNGEQLADEIWLGQRFQDAGLGFYAVEYPGYGLSRDSEGPSEKRIYAAAQVALEHLHKDLGVKPEETVLQGQSLGSGVAVEMATRGRGSRLLLITPYTSIVDIGAGLFPWLPARLLVRDPFDTASKAPGLKLPVLIVHGTLDEVVPVEMGKRLGTIFPNATVRILDGKHHNDLLDSADVREQMFQFARGEVRQAMP</sequence>